<keyword evidence="8" id="KW-0547">Nucleotide-binding</keyword>
<dbReference type="GO" id="GO:0005886">
    <property type="term" value="C:plasma membrane"/>
    <property type="evidence" value="ECO:0007669"/>
    <property type="project" value="UniProtKB-SubCell"/>
</dbReference>
<name>A0A9X2FXI6_9GAMM</name>
<comment type="subcellular location">
    <subcellularLocation>
        <location evidence="1">Cell membrane</location>
        <topology evidence="1">Multi-pass membrane protein</topology>
    </subcellularLocation>
</comment>
<evidence type="ECO:0000313" key="8">
    <source>
        <dbReference type="EMBL" id="MCP1340382.1"/>
    </source>
</evidence>
<keyword evidence="8" id="KW-0067">ATP-binding</keyword>
<dbReference type="Pfam" id="PF00664">
    <property type="entry name" value="ABC_membrane"/>
    <property type="match status" value="1"/>
</dbReference>
<accession>A0A9X2FXI6</accession>
<dbReference type="InterPro" id="IPR003439">
    <property type="entry name" value="ABC_transporter-like_ATP-bd"/>
</dbReference>
<feature type="transmembrane region" description="Helical" evidence="5">
    <location>
        <begin position="163"/>
        <end position="179"/>
    </location>
</feature>
<dbReference type="RefSeq" id="WP_253620227.1">
    <property type="nucleotide sequence ID" value="NZ_JAMZDE010000008.1"/>
</dbReference>
<evidence type="ECO:0000259" key="6">
    <source>
        <dbReference type="PROSITE" id="PS50893"/>
    </source>
</evidence>
<keyword evidence="4 5" id="KW-0472">Membrane</keyword>
<evidence type="ECO:0000256" key="2">
    <source>
        <dbReference type="ARBA" id="ARBA00022692"/>
    </source>
</evidence>
<gene>
    <name evidence="8" type="ORF">NJR55_12355</name>
</gene>
<evidence type="ECO:0000256" key="3">
    <source>
        <dbReference type="ARBA" id="ARBA00022989"/>
    </source>
</evidence>
<dbReference type="GO" id="GO:0005524">
    <property type="term" value="F:ATP binding"/>
    <property type="evidence" value="ECO:0007669"/>
    <property type="project" value="UniProtKB-KW"/>
</dbReference>
<dbReference type="InterPro" id="IPR036640">
    <property type="entry name" value="ABC1_TM_sf"/>
</dbReference>
<feature type="transmembrane region" description="Helical" evidence="5">
    <location>
        <begin position="243"/>
        <end position="266"/>
    </location>
</feature>
<proteinExistence type="predicted"/>
<dbReference type="PROSITE" id="PS00675">
    <property type="entry name" value="SIGMA54_INTERACT_1"/>
    <property type="match status" value="1"/>
</dbReference>
<organism evidence="8 9">
    <name type="scientific">Idiomarina rhizosphaerae</name>
    <dbReference type="NCBI Taxonomy" id="2961572"/>
    <lineage>
        <taxon>Bacteria</taxon>
        <taxon>Pseudomonadati</taxon>
        <taxon>Pseudomonadota</taxon>
        <taxon>Gammaproteobacteria</taxon>
        <taxon>Alteromonadales</taxon>
        <taxon>Idiomarinaceae</taxon>
        <taxon>Idiomarina</taxon>
    </lineage>
</organism>
<evidence type="ECO:0000259" key="7">
    <source>
        <dbReference type="PROSITE" id="PS50929"/>
    </source>
</evidence>
<comment type="caution">
    <text evidence="8">The sequence shown here is derived from an EMBL/GenBank/DDBJ whole genome shotgun (WGS) entry which is preliminary data.</text>
</comment>
<feature type="transmembrane region" description="Helical" evidence="5">
    <location>
        <begin position="60"/>
        <end position="77"/>
    </location>
</feature>
<dbReference type="PROSITE" id="PS50893">
    <property type="entry name" value="ABC_TRANSPORTER_2"/>
    <property type="match status" value="1"/>
</dbReference>
<sequence length="542" mass="61818">MKIKKYILKYYMSDWRFLFFTTSILFISVIGMLLLPQALSNLIDKVVESNLDVISSLSENIFKIASVVTLFLLYVIGNNIRSAMFANKADLMVADIRRKLFGIGILKNYEESESPNKFYNIFSHDVTTAQSALANSVPEFQMALFQIIGALLLIVFINPSLGGVIFLGFVIIFLIIIYFEKMIRYLTIEARESYKEAFRVAKDPLFFNEFVIQSGAVEEEKDNFNRKLVDFVSKNKRKRRLNYILNFSFTLITFIYLSFFVIYAKYSMDNNEISKSEFFEFIAYSGILAFGIIRLMSSIGDFIKTEASLKSVETEFSNKNLLLPAKIEDESIFDRRELKLEINLQNDRSEENIELLLEKGQALLIKGDSGVGKSSLCRSFYRGSQGKRYRHQLSLCGFNLVGKGVLPSKIINYIPSEPYIFNKSIFDNLTYGLNFEVTKSDIFFALEVVKLKELVLSMPDGLNSLIDRSSPKLSTGEMQRLSLARAIISHPLVIILDESLSGVEEMLTEKIITNVKSTDILLIIISHRNSANKLAEKVIELK</sequence>
<keyword evidence="9" id="KW-1185">Reference proteome</keyword>
<dbReference type="Gene3D" id="3.40.50.300">
    <property type="entry name" value="P-loop containing nucleotide triphosphate hydrolases"/>
    <property type="match status" value="1"/>
</dbReference>
<keyword evidence="3 5" id="KW-1133">Transmembrane helix</keyword>
<keyword evidence="2 5" id="KW-0812">Transmembrane</keyword>
<feature type="transmembrane region" description="Helical" evidence="5">
    <location>
        <begin position="15"/>
        <end position="40"/>
    </location>
</feature>
<evidence type="ECO:0000313" key="9">
    <source>
        <dbReference type="Proteomes" id="UP001139474"/>
    </source>
</evidence>
<protein>
    <submittedName>
        <fullName evidence="8">ABC transporter ATP-binding protein/permease</fullName>
    </submittedName>
</protein>
<dbReference type="GO" id="GO:0015421">
    <property type="term" value="F:ABC-type oligopeptide transporter activity"/>
    <property type="evidence" value="ECO:0007669"/>
    <property type="project" value="TreeGrafter"/>
</dbReference>
<evidence type="ECO:0000256" key="4">
    <source>
        <dbReference type="ARBA" id="ARBA00023136"/>
    </source>
</evidence>
<dbReference type="InterPro" id="IPR011527">
    <property type="entry name" value="ABC1_TM_dom"/>
</dbReference>
<dbReference type="Pfam" id="PF00005">
    <property type="entry name" value="ABC_tran"/>
    <property type="match status" value="1"/>
</dbReference>
<dbReference type="SUPFAM" id="SSF52540">
    <property type="entry name" value="P-loop containing nucleoside triphosphate hydrolases"/>
    <property type="match status" value="1"/>
</dbReference>
<dbReference type="PROSITE" id="PS50929">
    <property type="entry name" value="ABC_TM1F"/>
    <property type="match status" value="1"/>
</dbReference>
<feature type="transmembrane region" description="Helical" evidence="5">
    <location>
        <begin position="140"/>
        <end position="157"/>
    </location>
</feature>
<dbReference type="EMBL" id="JAMZDE010000008">
    <property type="protein sequence ID" value="MCP1340382.1"/>
    <property type="molecule type" value="Genomic_DNA"/>
</dbReference>
<dbReference type="Proteomes" id="UP001139474">
    <property type="component" value="Unassembled WGS sequence"/>
</dbReference>
<dbReference type="InterPro" id="IPR025662">
    <property type="entry name" value="Sigma_54_int_dom_ATP-bd_1"/>
</dbReference>
<dbReference type="InterPro" id="IPR027417">
    <property type="entry name" value="P-loop_NTPase"/>
</dbReference>
<feature type="transmembrane region" description="Helical" evidence="5">
    <location>
        <begin position="278"/>
        <end position="296"/>
    </location>
</feature>
<dbReference type="PANTHER" id="PTHR43394:SF1">
    <property type="entry name" value="ATP-BINDING CASSETTE SUB-FAMILY B MEMBER 10, MITOCHONDRIAL"/>
    <property type="match status" value="1"/>
</dbReference>
<dbReference type="SUPFAM" id="SSF90123">
    <property type="entry name" value="ABC transporter transmembrane region"/>
    <property type="match status" value="1"/>
</dbReference>
<dbReference type="GO" id="GO:0016887">
    <property type="term" value="F:ATP hydrolysis activity"/>
    <property type="evidence" value="ECO:0007669"/>
    <property type="project" value="InterPro"/>
</dbReference>
<evidence type="ECO:0000256" key="1">
    <source>
        <dbReference type="ARBA" id="ARBA00004651"/>
    </source>
</evidence>
<evidence type="ECO:0000256" key="5">
    <source>
        <dbReference type="SAM" id="Phobius"/>
    </source>
</evidence>
<feature type="domain" description="ABC transporter" evidence="6">
    <location>
        <begin position="327"/>
        <end position="541"/>
    </location>
</feature>
<reference evidence="8" key="1">
    <citation type="submission" date="2022-06" db="EMBL/GenBank/DDBJ databases">
        <title>Idiomarina rhizosphaerae M1R2S28.</title>
        <authorList>
            <person name="Sun J.-Q."/>
            <person name="Li L.-F."/>
        </authorList>
    </citation>
    <scope>NUCLEOTIDE SEQUENCE</scope>
    <source>
        <strain evidence="8">M1R2S28</strain>
    </source>
</reference>
<dbReference type="AlphaFoldDB" id="A0A9X2FXI6"/>
<feature type="domain" description="ABC transmembrane type-1" evidence="7">
    <location>
        <begin position="19"/>
        <end position="304"/>
    </location>
</feature>
<dbReference type="Gene3D" id="1.20.1560.10">
    <property type="entry name" value="ABC transporter type 1, transmembrane domain"/>
    <property type="match status" value="1"/>
</dbReference>
<dbReference type="InterPro" id="IPR039421">
    <property type="entry name" value="Type_1_exporter"/>
</dbReference>
<dbReference type="PANTHER" id="PTHR43394">
    <property type="entry name" value="ATP-DEPENDENT PERMEASE MDL1, MITOCHONDRIAL"/>
    <property type="match status" value="1"/>
</dbReference>